<evidence type="ECO:0000256" key="3">
    <source>
        <dbReference type="ARBA" id="ARBA00022692"/>
    </source>
</evidence>
<evidence type="ECO:0000313" key="9">
    <source>
        <dbReference type="Proteomes" id="UP000192247"/>
    </source>
</evidence>
<evidence type="ECO:0000256" key="1">
    <source>
        <dbReference type="ARBA" id="ARBA00004606"/>
    </source>
</evidence>
<dbReference type="OrthoDB" id="414175at2759"/>
<dbReference type="Proteomes" id="UP000192247">
    <property type="component" value="Unassembled WGS sequence"/>
</dbReference>
<name>A0A1V9Y2I8_9ACAR</name>
<evidence type="ECO:0000256" key="5">
    <source>
        <dbReference type="ARBA" id="ARBA00022989"/>
    </source>
</evidence>
<evidence type="ECO:0000256" key="4">
    <source>
        <dbReference type="ARBA" id="ARBA00022968"/>
    </source>
</evidence>
<dbReference type="GO" id="GO:0016263">
    <property type="term" value="F:glycoprotein-N-acetylgalactosamine 3-beta-galactosyltransferase activity"/>
    <property type="evidence" value="ECO:0007669"/>
    <property type="project" value="TreeGrafter"/>
</dbReference>
<dbReference type="STRING" id="418985.A0A1V9Y2I8"/>
<keyword evidence="5 7" id="KW-1133">Transmembrane helix</keyword>
<dbReference type="AlphaFoldDB" id="A0A1V9Y2I8"/>
<dbReference type="PANTHER" id="PTHR23033">
    <property type="entry name" value="BETA1,3-GALACTOSYLTRANSFERASE"/>
    <property type="match status" value="1"/>
</dbReference>
<keyword evidence="4" id="KW-0735">Signal-anchor</keyword>
<dbReference type="InParanoid" id="A0A1V9Y2I8"/>
<dbReference type="InterPro" id="IPR026050">
    <property type="entry name" value="C1GALT1/C1GALT1_chp1"/>
</dbReference>
<dbReference type="EMBL" id="MNPL01000519">
    <property type="protein sequence ID" value="OQR79949.1"/>
    <property type="molecule type" value="Genomic_DNA"/>
</dbReference>
<evidence type="ECO:0008006" key="10">
    <source>
        <dbReference type="Google" id="ProtNLM"/>
    </source>
</evidence>
<organism evidence="8 9">
    <name type="scientific">Tropilaelaps mercedesae</name>
    <dbReference type="NCBI Taxonomy" id="418985"/>
    <lineage>
        <taxon>Eukaryota</taxon>
        <taxon>Metazoa</taxon>
        <taxon>Ecdysozoa</taxon>
        <taxon>Arthropoda</taxon>
        <taxon>Chelicerata</taxon>
        <taxon>Arachnida</taxon>
        <taxon>Acari</taxon>
        <taxon>Parasitiformes</taxon>
        <taxon>Mesostigmata</taxon>
        <taxon>Gamasina</taxon>
        <taxon>Dermanyssoidea</taxon>
        <taxon>Laelapidae</taxon>
        <taxon>Tropilaelaps</taxon>
    </lineage>
</organism>
<comment type="caution">
    <text evidence="8">The sequence shown here is derived from an EMBL/GenBank/DDBJ whole genome shotgun (WGS) entry which is preliminary data.</text>
</comment>
<reference evidence="8 9" key="1">
    <citation type="journal article" date="2017" name="Gigascience">
        <title>Draft genome of the honey bee ectoparasitic mite, Tropilaelaps mercedesae, is shaped by the parasitic life history.</title>
        <authorList>
            <person name="Dong X."/>
            <person name="Armstrong S.D."/>
            <person name="Xia D."/>
            <person name="Makepeace B.L."/>
            <person name="Darby A.C."/>
            <person name="Kadowaki T."/>
        </authorList>
    </citation>
    <scope>NUCLEOTIDE SEQUENCE [LARGE SCALE GENOMIC DNA]</scope>
    <source>
        <strain evidence="8">Wuxi-XJTLU</strain>
    </source>
</reference>
<comment type="similarity">
    <text evidence="2">Belongs to the glycosyltransferase 31 family. Beta3-Gal-T subfamily.</text>
</comment>
<accession>A0A1V9Y2I8</accession>
<comment type="subcellular location">
    <subcellularLocation>
        <location evidence="1">Membrane</location>
        <topology evidence="1">Single-pass type II membrane protein</topology>
    </subcellularLocation>
</comment>
<keyword evidence="6 7" id="KW-0472">Membrane</keyword>
<keyword evidence="3 7" id="KW-0812">Transmembrane</keyword>
<sequence>MALFDETNSDIGREMPRLWGARWSLWPSCCLPGRRYFVFLTGALFGFLATIIFLDISDVRLGRSHTDHTITVGDVAVQSYIRWLHAEGVFRVVATRDKQKVGPQVAEAQYLFDRVLIACIVFGSSRRQSRAIVGTWGRHCNSLDFVADFEDKYIPVTVSMKRLQENQNQWTFLTRDSTFAIIENLRRLVAPLNSSEVHYLGHAMRKTKQQARPNFSPHLTVNVVNGGIVLSQGAVFRLVYALGSDCQSKVETQLEDSIAILLGENEVPRPDTRDHLGRARFLARSLDKLLRPAGLSPYDSFVKDSIYASPIGPMCCSPLAVSLADVDALEMHLWEYIIARMGVGVPTSRDRGVGGAPLRDSFVPPVVIEGEEPRALPKEPGKP</sequence>
<dbReference type="PANTHER" id="PTHR23033:SF49">
    <property type="entry name" value="PUTATIVE-RELATED"/>
    <property type="match status" value="1"/>
</dbReference>
<protein>
    <recommendedName>
        <fullName evidence="10">Transmembrane protein</fullName>
    </recommendedName>
</protein>
<evidence type="ECO:0000256" key="7">
    <source>
        <dbReference type="SAM" id="Phobius"/>
    </source>
</evidence>
<evidence type="ECO:0000256" key="2">
    <source>
        <dbReference type="ARBA" id="ARBA00006462"/>
    </source>
</evidence>
<proteinExistence type="inferred from homology"/>
<gene>
    <name evidence="8" type="ORF">BIW11_02477</name>
</gene>
<evidence type="ECO:0000313" key="8">
    <source>
        <dbReference type="EMBL" id="OQR79949.1"/>
    </source>
</evidence>
<feature type="transmembrane region" description="Helical" evidence="7">
    <location>
        <begin position="36"/>
        <end position="54"/>
    </location>
</feature>
<evidence type="ECO:0000256" key="6">
    <source>
        <dbReference type="ARBA" id="ARBA00023136"/>
    </source>
</evidence>
<dbReference type="Gene3D" id="3.90.550.50">
    <property type="match status" value="1"/>
</dbReference>
<dbReference type="GO" id="GO:0016020">
    <property type="term" value="C:membrane"/>
    <property type="evidence" value="ECO:0007669"/>
    <property type="project" value="UniProtKB-SubCell"/>
</dbReference>
<keyword evidence="9" id="KW-1185">Reference proteome</keyword>